<dbReference type="Gene3D" id="2.160.20.110">
    <property type="match status" value="1"/>
</dbReference>
<dbReference type="InterPro" id="IPR013784">
    <property type="entry name" value="Carb-bd-like_fold"/>
</dbReference>
<dbReference type="InterPro" id="IPR008964">
    <property type="entry name" value="Invasin/intimin_cell_adhesion"/>
</dbReference>
<dbReference type="InterPro" id="IPR015919">
    <property type="entry name" value="Cadherin-like_sf"/>
</dbReference>
<dbReference type="SUPFAM" id="SSF49373">
    <property type="entry name" value="Invasin/intimin cell-adhesion fragments"/>
    <property type="match status" value="1"/>
</dbReference>
<dbReference type="InterPro" id="IPR051465">
    <property type="entry name" value="Cell_Envelope_Struct_Comp"/>
</dbReference>
<dbReference type="Pfam" id="PF00395">
    <property type="entry name" value="SLH"/>
    <property type="match status" value="3"/>
</dbReference>
<protein>
    <recommendedName>
        <fullName evidence="2">SLH domain-containing protein</fullName>
    </recommendedName>
</protein>
<dbReference type="Gene3D" id="2.60.40.10">
    <property type="entry name" value="Immunoglobulins"/>
    <property type="match status" value="1"/>
</dbReference>
<dbReference type="SUPFAM" id="SSF49452">
    <property type="entry name" value="Starch-binding domain-like"/>
    <property type="match status" value="1"/>
</dbReference>
<dbReference type="SUPFAM" id="SSF49313">
    <property type="entry name" value="Cadherin-like"/>
    <property type="match status" value="1"/>
</dbReference>
<dbReference type="GO" id="GO:0016020">
    <property type="term" value="C:membrane"/>
    <property type="evidence" value="ECO:0007669"/>
    <property type="project" value="InterPro"/>
</dbReference>
<name>A0A1A5YFM2_9BACL</name>
<dbReference type="PANTHER" id="PTHR43308">
    <property type="entry name" value="OUTER MEMBRANE PROTEIN ALPHA-RELATED"/>
    <property type="match status" value="1"/>
</dbReference>
<evidence type="ECO:0000259" key="2">
    <source>
        <dbReference type="PROSITE" id="PS51272"/>
    </source>
</evidence>
<feature type="signal peptide" evidence="1">
    <location>
        <begin position="1"/>
        <end position="32"/>
    </location>
</feature>
<dbReference type="GO" id="GO:0030246">
    <property type="term" value="F:carbohydrate binding"/>
    <property type="evidence" value="ECO:0007669"/>
    <property type="project" value="InterPro"/>
</dbReference>
<dbReference type="Pfam" id="PF07581">
    <property type="entry name" value="Glug"/>
    <property type="match status" value="1"/>
</dbReference>
<dbReference type="InterPro" id="IPR013783">
    <property type="entry name" value="Ig-like_fold"/>
</dbReference>
<dbReference type="InterPro" id="IPR001119">
    <property type="entry name" value="SLH_dom"/>
</dbReference>
<dbReference type="STRING" id="1844972.A7K91_11730"/>
<dbReference type="Pfam" id="PF13620">
    <property type="entry name" value="CarboxypepD_reg"/>
    <property type="match status" value="1"/>
</dbReference>
<dbReference type="GO" id="GO:0005509">
    <property type="term" value="F:calcium ion binding"/>
    <property type="evidence" value="ECO:0007669"/>
    <property type="project" value="InterPro"/>
</dbReference>
<dbReference type="Gene3D" id="2.60.40.1120">
    <property type="entry name" value="Carboxypeptidase-like, regulatory domain"/>
    <property type="match status" value="1"/>
</dbReference>
<feature type="domain" description="SLH" evidence="2">
    <location>
        <begin position="1057"/>
        <end position="1117"/>
    </location>
</feature>
<gene>
    <name evidence="3" type="ORF">A7K91_11730</name>
</gene>
<evidence type="ECO:0000256" key="1">
    <source>
        <dbReference type="SAM" id="SignalP"/>
    </source>
</evidence>
<sequence length="1117" mass="117364">MCSWSVKRRLAALLLFSMMLGCFPAGIFVAKAAEGARPAELEGQVLVGTAEELNYVTRNGEDYLDRQIRLTGDIDLSGYQWVPLGSDSAPFSGVFDGRGHQITGVSITAGSLTSVGFFGVVTGVIQNLSVTAQVYRGGKYTGALVGYLNGGSVISSNVQGSVTGGDSMDASVTGGLVGIALSDSLISGSYSSVSVKGGVSPNQHVGGLIGSQGAGLIQNSYSTGDVTYPESNMFNYAGGLAGQVVYGTIANSYSTSFVSSAGASFSSSLGGLVGIMAFSGTSASGSIKSSFFDLLTTGQLNGAGHSGDFPGLTGLTSSEMKEESYYGADWSFSEIWAIHADVNDGYPYLRPDLLTRELPRAIRDIPYLFTLEARDGAGSGLSWSAEGLPPGLALMDEGVIQGIPLQGGLYQVELTATDAGAKTASVALQLHVDEAAPDIAGLSIGPGTMFGSTKAVADMDNPAYSFAYCLGAGPGSRPLLGDELPADAGPYLPGADITGVKAGQFLQLFVSNENGQVQSWSSIQLVESHIQQVRFVSSISLEPAELLLVKDGPPGRLTVVAEPEDATNQNVIWSSSHPEIASVMQNGEILPLSEGMAVVTAVSEDGGYTASATIKVQTTPPIVGGLAGTVLGAGAEPLSGAEIQLGALNTETDNMGKFELANVAPGKYELVVKAAGYKPYSATIGIKAGETIQLDSVELIPVQAPGSTTVWLAPPAVDTNKDTVSVSINGHPVKAASLSEREGGQSVLRVLLDKDLIESRLDVPGDLIINIGTESPVIKVDFPAEALYVFYQFKPDHLIRVSVNGASSSLPMPALKDSSEHSTITAAISRLPEAARNELESALALQGFTMLTEPVGFSFYRDGKAITLKNGHYLEQSIPITADIRKKFSVVVRVDHAGRPYFVPSLWGTDSATLYTATSGWFTVLHYKPVFTDIQEHWARNDIELLGSKLIVDAGDMPDFQPDRGITRAEFAAMLVRALGLEELPTLSSFSDTEMFPEYKQFGGAINAANAAGLIQGYDDGTFRPHVIVTREQMAVMLARAIEYTAGELSKPDLSELEVFSDHAAMSEWAKAAMAQLLAAGIIEGVGDGSFSPRSYATRAQSAVLLARLLRHLTFIN</sequence>
<dbReference type="Proteomes" id="UP000092024">
    <property type="component" value="Unassembled WGS sequence"/>
</dbReference>
<dbReference type="SMART" id="SM00635">
    <property type="entry name" value="BID_2"/>
    <property type="match status" value="1"/>
</dbReference>
<organism evidence="3 4">
    <name type="scientific">Paenibacillus oryzae</name>
    <dbReference type="NCBI Taxonomy" id="1844972"/>
    <lineage>
        <taxon>Bacteria</taxon>
        <taxon>Bacillati</taxon>
        <taxon>Bacillota</taxon>
        <taxon>Bacilli</taxon>
        <taxon>Bacillales</taxon>
        <taxon>Paenibacillaceae</taxon>
        <taxon>Paenibacillus</taxon>
    </lineage>
</organism>
<dbReference type="Pfam" id="PF18316">
    <property type="entry name" value="S-l_SbsC_C"/>
    <property type="match status" value="1"/>
</dbReference>
<evidence type="ECO:0000313" key="4">
    <source>
        <dbReference type="Proteomes" id="UP000092024"/>
    </source>
</evidence>
<keyword evidence="4" id="KW-1185">Reference proteome</keyword>
<dbReference type="Pfam" id="PF05345">
    <property type="entry name" value="He_PIG"/>
    <property type="match status" value="1"/>
</dbReference>
<proteinExistence type="predicted"/>
<feature type="domain" description="SLH" evidence="2">
    <location>
        <begin position="926"/>
        <end position="989"/>
    </location>
</feature>
<dbReference type="AlphaFoldDB" id="A0A1A5YFM2"/>
<accession>A0A1A5YFM2</accession>
<feature type="domain" description="SLH" evidence="2">
    <location>
        <begin position="990"/>
        <end position="1052"/>
    </location>
</feature>
<dbReference type="PANTHER" id="PTHR43308:SF5">
    <property type="entry name" value="S-LAYER PROTEIN _ PEPTIDOGLYCAN ENDO-BETA-N-ACETYLGLUCOSAMINIDASE"/>
    <property type="match status" value="1"/>
</dbReference>
<dbReference type="EMBL" id="LYPA01000065">
    <property type="protein sequence ID" value="OBR64195.1"/>
    <property type="molecule type" value="Genomic_DNA"/>
</dbReference>
<keyword evidence="1" id="KW-0732">Signal</keyword>
<dbReference type="PROSITE" id="PS51272">
    <property type="entry name" value="SLH"/>
    <property type="match status" value="3"/>
</dbReference>
<dbReference type="Gene3D" id="2.60.40.1080">
    <property type="match status" value="1"/>
</dbReference>
<comment type="caution">
    <text evidence="3">The sequence shown here is derived from an EMBL/GenBank/DDBJ whole genome shotgun (WGS) entry which is preliminary data.</text>
</comment>
<dbReference type="InterPro" id="IPR003343">
    <property type="entry name" value="Big_2"/>
</dbReference>
<feature type="chain" id="PRO_5008340339" description="SLH domain-containing protein" evidence="1">
    <location>
        <begin position="33"/>
        <end position="1117"/>
    </location>
</feature>
<dbReference type="InterPro" id="IPR040751">
    <property type="entry name" value="SbsC_C"/>
</dbReference>
<dbReference type="PROSITE" id="PS51257">
    <property type="entry name" value="PROKAR_LIPOPROTEIN"/>
    <property type="match status" value="1"/>
</dbReference>
<evidence type="ECO:0000313" key="3">
    <source>
        <dbReference type="EMBL" id="OBR64195.1"/>
    </source>
</evidence>
<dbReference type="Pfam" id="PF02368">
    <property type="entry name" value="Big_2"/>
    <property type="match status" value="1"/>
</dbReference>
<reference evidence="3 4" key="1">
    <citation type="submission" date="2016-05" db="EMBL/GenBank/DDBJ databases">
        <title>Paenibacillus oryzae. sp. nov., isolated from the rice root.</title>
        <authorList>
            <person name="Zhang J."/>
            <person name="Zhang X."/>
        </authorList>
    </citation>
    <scope>NUCLEOTIDE SEQUENCE [LARGE SCALE GENOMIC DNA]</scope>
    <source>
        <strain evidence="3 4">1DrF-4</strain>
    </source>
</reference>
<dbReference type="OrthoDB" id="663332at2"/>
<dbReference type="InterPro" id="IPR011493">
    <property type="entry name" value="GLUG"/>
</dbReference>
<dbReference type="RefSeq" id="WP_068684624.1">
    <property type="nucleotide sequence ID" value="NZ_LYPA01000065.1"/>
</dbReference>